<name>A0A091H9G5_CUCCA</name>
<dbReference type="GO" id="GO:0005634">
    <property type="term" value="C:nucleus"/>
    <property type="evidence" value="ECO:0007669"/>
    <property type="project" value="InterPro"/>
</dbReference>
<reference evidence="1 2" key="1">
    <citation type="submission" date="2014-04" db="EMBL/GenBank/DDBJ databases">
        <title>Genome evolution of avian class.</title>
        <authorList>
            <person name="Zhang G."/>
            <person name="Li C."/>
        </authorList>
    </citation>
    <scope>NUCLEOTIDE SEQUENCE [LARGE SCALE GENOMIC DNA]</scope>
    <source>
        <strain evidence="1">BGI_N303</strain>
    </source>
</reference>
<dbReference type="PANTHER" id="PTHR15681">
    <property type="entry name" value="MAD2L1-BINDING PROTEIN"/>
    <property type="match status" value="1"/>
</dbReference>
<gene>
    <name evidence="1" type="ORF">N303_08136</name>
</gene>
<feature type="non-terminal residue" evidence="1">
    <location>
        <position position="1"/>
    </location>
</feature>
<proteinExistence type="predicted"/>
<dbReference type="Gene3D" id="3.30.900.20">
    <property type="match status" value="1"/>
</dbReference>
<protein>
    <submittedName>
        <fullName evidence="1">MAD2L1-binding protein</fullName>
    </submittedName>
</protein>
<dbReference type="Pfam" id="PF06581">
    <property type="entry name" value="p31comet"/>
    <property type="match status" value="1"/>
</dbReference>
<keyword evidence="2" id="KW-1185">Reference proteome</keyword>
<feature type="non-terminal residue" evidence="1">
    <location>
        <position position="162"/>
    </location>
</feature>
<sequence>KQEMQQLLMELEELFQHMEVMFSLTWVPQALFLLGGKVLSPEELYGLNFETIYEGSAEKSLDTASCVRKLFHSLFVADVFSELKDLPVVGTVVVLQGHCPCGVDRFWPKLNYEVPTRGRKLTMNLWCDGGVHISPSPHQHMASTWEDYIWFQAPVTLKGFHE</sequence>
<dbReference type="GO" id="GO:0007096">
    <property type="term" value="P:regulation of exit from mitosis"/>
    <property type="evidence" value="ECO:0007669"/>
    <property type="project" value="InterPro"/>
</dbReference>
<evidence type="ECO:0000313" key="1">
    <source>
        <dbReference type="EMBL" id="KFO82862.1"/>
    </source>
</evidence>
<dbReference type="EMBL" id="KL448321">
    <property type="protein sequence ID" value="KFO82862.1"/>
    <property type="molecule type" value="Genomic_DNA"/>
</dbReference>
<evidence type="ECO:0000313" key="2">
    <source>
        <dbReference type="Proteomes" id="UP000053760"/>
    </source>
</evidence>
<dbReference type="PANTHER" id="PTHR15681:SF1">
    <property type="entry name" value="MAD2L1-BINDING PROTEIN"/>
    <property type="match status" value="1"/>
</dbReference>
<accession>A0A091H9G5</accession>
<dbReference type="InterPro" id="IPR009511">
    <property type="entry name" value="MAD1/Cdc20-bound-Mad2-bd"/>
</dbReference>
<dbReference type="AlphaFoldDB" id="A0A091H9G5"/>
<organism evidence="1 2">
    <name type="scientific">Cuculus canorus</name>
    <name type="common">Common cuckoo</name>
    <dbReference type="NCBI Taxonomy" id="55661"/>
    <lineage>
        <taxon>Eukaryota</taxon>
        <taxon>Metazoa</taxon>
        <taxon>Chordata</taxon>
        <taxon>Craniata</taxon>
        <taxon>Vertebrata</taxon>
        <taxon>Euteleostomi</taxon>
        <taxon>Archelosauria</taxon>
        <taxon>Archosauria</taxon>
        <taxon>Dinosauria</taxon>
        <taxon>Saurischia</taxon>
        <taxon>Theropoda</taxon>
        <taxon>Coelurosauria</taxon>
        <taxon>Aves</taxon>
        <taxon>Neognathae</taxon>
        <taxon>Neoaves</taxon>
        <taxon>Otidimorphae</taxon>
        <taxon>Cuculiformes</taxon>
        <taxon>Cuculidae</taxon>
        <taxon>Cuculus</taxon>
    </lineage>
</organism>
<dbReference type="InterPro" id="IPR053729">
    <property type="entry name" value="MAD2L1BP_domain_sf"/>
</dbReference>
<dbReference type="Proteomes" id="UP000053760">
    <property type="component" value="Unassembled WGS sequence"/>
</dbReference>
<dbReference type="STRING" id="55661.A0A091H9G5"/>